<comment type="caution">
    <text evidence="2">The sequence shown here is derived from an EMBL/GenBank/DDBJ whole genome shotgun (WGS) entry which is preliminary data.</text>
</comment>
<reference evidence="2" key="1">
    <citation type="journal article" date="2023" name="Mol. Phylogenet. Evol.">
        <title>Genome-scale phylogeny and comparative genomics of the fungal order Sordariales.</title>
        <authorList>
            <person name="Hensen N."/>
            <person name="Bonometti L."/>
            <person name="Westerberg I."/>
            <person name="Brannstrom I.O."/>
            <person name="Guillou S."/>
            <person name="Cros-Aarteil S."/>
            <person name="Calhoun S."/>
            <person name="Haridas S."/>
            <person name="Kuo A."/>
            <person name="Mondo S."/>
            <person name="Pangilinan J."/>
            <person name="Riley R."/>
            <person name="LaButti K."/>
            <person name="Andreopoulos B."/>
            <person name="Lipzen A."/>
            <person name="Chen C."/>
            <person name="Yan M."/>
            <person name="Daum C."/>
            <person name="Ng V."/>
            <person name="Clum A."/>
            <person name="Steindorff A."/>
            <person name="Ohm R.A."/>
            <person name="Martin F."/>
            <person name="Silar P."/>
            <person name="Natvig D.O."/>
            <person name="Lalanne C."/>
            <person name="Gautier V."/>
            <person name="Ament-Velasquez S.L."/>
            <person name="Kruys A."/>
            <person name="Hutchinson M.I."/>
            <person name="Powell A.J."/>
            <person name="Barry K."/>
            <person name="Miller A.N."/>
            <person name="Grigoriev I.V."/>
            <person name="Debuchy R."/>
            <person name="Gladieux P."/>
            <person name="Hiltunen Thoren M."/>
            <person name="Johannesson H."/>
        </authorList>
    </citation>
    <scope>NUCLEOTIDE SEQUENCE</scope>
    <source>
        <strain evidence="2">PSN293</strain>
    </source>
</reference>
<proteinExistence type="predicted"/>
<name>A0AAN6YGP4_9PEZI</name>
<keyword evidence="3" id="KW-1185">Reference proteome</keyword>
<dbReference type="Proteomes" id="UP001301769">
    <property type="component" value="Unassembled WGS sequence"/>
</dbReference>
<feature type="chain" id="PRO_5042900133" evidence="1">
    <location>
        <begin position="32"/>
        <end position="200"/>
    </location>
</feature>
<keyword evidence="1" id="KW-0732">Signal</keyword>
<gene>
    <name evidence="2" type="ORF">QBC37DRAFT_165585</name>
</gene>
<evidence type="ECO:0000313" key="2">
    <source>
        <dbReference type="EMBL" id="KAK4218974.1"/>
    </source>
</evidence>
<organism evidence="2 3">
    <name type="scientific">Rhypophila decipiens</name>
    <dbReference type="NCBI Taxonomy" id="261697"/>
    <lineage>
        <taxon>Eukaryota</taxon>
        <taxon>Fungi</taxon>
        <taxon>Dikarya</taxon>
        <taxon>Ascomycota</taxon>
        <taxon>Pezizomycotina</taxon>
        <taxon>Sordariomycetes</taxon>
        <taxon>Sordariomycetidae</taxon>
        <taxon>Sordariales</taxon>
        <taxon>Naviculisporaceae</taxon>
        <taxon>Rhypophila</taxon>
    </lineage>
</organism>
<feature type="signal peptide" evidence="1">
    <location>
        <begin position="1"/>
        <end position="31"/>
    </location>
</feature>
<evidence type="ECO:0000256" key="1">
    <source>
        <dbReference type="SAM" id="SignalP"/>
    </source>
</evidence>
<accession>A0AAN6YGP4</accession>
<evidence type="ECO:0000313" key="3">
    <source>
        <dbReference type="Proteomes" id="UP001301769"/>
    </source>
</evidence>
<dbReference type="AlphaFoldDB" id="A0AAN6YGP4"/>
<protein>
    <submittedName>
        <fullName evidence="2">Uncharacterized protein</fullName>
    </submittedName>
</protein>
<dbReference type="EMBL" id="MU858050">
    <property type="protein sequence ID" value="KAK4218974.1"/>
    <property type="molecule type" value="Genomic_DNA"/>
</dbReference>
<sequence>MRRDSRPPSDTSAPIVSCWILLAAVMPPVWSKLHSSPEKATTKADGNTWTCFILSLSWSCFPPSPAFPPTTTLQRNAVGMSIRGSDTTVSPLLWYLGPMESNAQRGLESSSIISGQNVSNTFRTPAYWAIVPHCRYEASSGDTHLDIHSKGQYLRGSEETKTASGVFSARSISPLPKDVFTDDRTEISDLCIPGDAVPAR</sequence>
<reference evidence="2" key="2">
    <citation type="submission" date="2023-05" db="EMBL/GenBank/DDBJ databases">
        <authorList>
            <consortium name="Lawrence Berkeley National Laboratory"/>
            <person name="Steindorff A."/>
            <person name="Hensen N."/>
            <person name="Bonometti L."/>
            <person name="Westerberg I."/>
            <person name="Brannstrom I.O."/>
            <person name="Guillou S."/>
            <person name="Cros-Aarteil S."/>
            <person name="Calhoun S."/>
            <person name="Haridas S."/>
            <person name="Kuo A."/>
            <person name="Mondo S."/>
            <person name="Pangilinan J."/>
            <person name="Riley R."/>
            <person name="Labutti K."/>
            <person name="Andreopoulos B."/>
            <person name="Lipzen A."/>
            <person name="Chen C."/>
            <person name="Yanf M."/>
            <person name="Daum C."/>
            <person name="Ng V."/>
            <person name="Clum A."/>
            <person name="Ohm R."/>
            <person name="Martin F."/>
            <person name="Silar P."/>
            <person name="Natvig D."/>
            <person name="Lalanne C."/>
            <person name="Gautier V."/>
            <person name="Ament-Velasquez S.L."/>
            <person name="Kruys A."/>
            <person name="Hutchinson M.I."/>
            <person name="Powell A.J."/>
            <person name="Barry K."/>
            <person name="Miller A.N."/>
            <person name="Grigoriev I.V."/>
            <person name="Debuchy R."/>
            <person name="Gladieux P."/>
            <person name="Thoren M.H."/>
            <person name="Johannesson H."/>
        </authorList>
    </citation>
    <scope>NUCLEOTIDE SEQUENCE</scope>
    <source>
        <strain evidence="2">PSN293</strain>
    </source>
</reference>